<dbReference type="GO" id="GO:0015658">
    <property type="term" value="F:branched-chain amino acid transmembrane transporter activity"/>
    <property type="evidence" value="ECO:0007669"/>
    <property type="project" value="InterPro"/>
</dbReference>
<keyword evidence="2" id="KW-1003">Cell membrane</keyword>
<dbReference type="Pfam" id="PF02653">
    <property type="entry name" value="BPD_transp_2"/>
    <property type="match status" value="1"/>
</dbReference>
<name>A0AA96WEZ6_9CYAN</name>
<feature type="transmembrane region" description="Helical" evidence="6">
    <location>
        <begin position="191"/>
        <end position="210"/>
    </location>
</feature>
<dbReference type="GO" id="GO:0005886">
    <property type="term" value="C:plasma membrane"/>
    <property type="evidence" value="ECO:0007669"/>
    <property type="project" value="UniProtKB-SubCell"/>
</dbReference>
<feature type="transmembrane region" description="Helical" evidence="6">
    <location>
        <begin position="30"/>
        <end position="47"/>
    </location>
</feature>
<evidence type="ECO:0000256" key="4">
    <source>
        <dbReference type="ARBA" id="ARBA00022989"/>
    </source>
</evidence>
<evidence type="ECO:0000256" key="6">
    <source>
        <dbReference type="SAM" id="Phobius"/>
    </source>
</evidence>
<dbReference type="CDD" id="cd06581">
    <property type="entry name" value="TM_PBP1_LivM_like"/>
    <property type="match status" value="1"/>
</dbReference>
<evidence type="ECO:0000256" key="1">
    <source>
        <dbReference type="ARBA" id="ARBA00004651"/>
    </source>
</evidence>
<feature type="transmembrane region" description="Helical" evidence="6">
    <location>
        <begin position="79"/>
        <end position="99"/>
    </location>
</feature>
<sequence length="352" mass="38348">MTIIENTSIKNKASSILCRIRRIRWNAENLAALIFFVALLLLPLFISEYQILNFIYFNAFIFLSLSLCLIWGFGGILSFGQTAFFGIGGYLYGILTLNVTQPSFTFAAAAIAILTGGIIAGILGYFMFYGGVNDHFVSLLMLAFTLVLETFMAQTAGSEWRVGKAALGGFNGMNAIPPLAIGKFALTGASLFYLVLLLLMSVYLFLRWLLQSRFGYGLMALRENRVRTETLGYNVRLMQCQIFALGGCLAALSGVLYVVWGGYITPSSMGLDNAALPVILVAAGGRKNLTASMIASLIILWFSQTLAIHGDQYALLILGLLLTLATLFGPQGFMASLFQWADHLLFSSKSAS</sequence>
<reference evidence="7" key="1">
    <citation type="submission" date="2020-05" db="EMBL/GenBank/DDBJ databases">
        <authorList>
            <person name="Zhu T."/>
            <person name="Keshari N."/>
            <person name="Lu X."/>
        </authorList>
    </citation>
    <scope>NUCLEOTIDE SEQUENCE</scope>
    <source>
        <strain evidence="7">NK1-12</strain>
    </source>
</reference>
<dbReference type="InterPro" id="IPR001851">
    <property type="entry name" value="ABC_transp_permease"/>
</dbReference>
<keyword evidence="5 6" id="KW-0472">Membrane</keyword>
<evidence type="ECO:0000313" key="7">
    <source>
        <dbReference type="EMBL" id="WNZ24143.1"/>
    </source>
</evidence>
<feature type="transmembrane region" description="Helical" evidence="6">
    <location>
        <begin position="54"/>
        <end position="73"/>
    </location>
</feature>
<organism evidence="7">
    <name type="scientific">Leptolyngbya sp. NK1-12</name>
    <dbReference type="NCBI Taxonomy" id="2547451"/>
    <lineage>
        <taxon>Bacteria</taxon>
        <taxon>Bacillati</taxon>
        <taxon>Cyanobacteriota</taxon>
        <taxon>Cyanophyceae</taxon>
        <taxon>Leptolyngbyales</taxon>
        <taxon>Leptolyngbyaceae</taxon>
        <taxon>Leptolyngbya group</taxon>
        <taxon>Leptolyngbya</taxon>
    </lineage>
</organism>
<comment type="subcellular location">
    <subcellularLocation>
        <location evidence="1">Cell membrane</location>
        <topology evidence="1">Multi-pass membrane protein</topology>
    </subcellularLocation>
</comment>
<dbReference type="PANTHER" id="PTHR30482">
    <property type="entry name" value="HIGH-AFFINITY BRANCHED-CHAIN AMINO ACID TRANSPORT SYSTEM PERMEASE"/>
    <property type="match status" value="1"/>
</dbReference>
<evidence type="ECO:0000256" key="5">
    <source>
        <dbReference type="ARBA" id="ARBA00023136"/>
    </source>
</evidence>
<protein>
    <submittedName>
        <fullName evidence="7">Urea ABC transporter permease</fullName>
    </submittedName>
</protein>
<evidence type="ECO:0000256" key="2">
    <source>
        <dbReference type="ARBA" id="ARBA00022475"/>
    </source>
</evidence>
<dbReference type="InterPro" id="IPR043428">
    <property type="entry name" value="LivM-like"/>
</dbReference>
<evidence type="ECO:0000256" key="3">
    <source>
        <dbReference type="ARBA" id="ARBA00022692"/>
    </source>
</evidence>
<feature type="transmembrane region" description="Helical" evidence="6">
    <location>
        <begin position="135"/>
        <end position="153"/>
    </location>
</feature>
<dbReference type="AlphaFoldDB" id="A0AA96WEZ6"/>
<proteinExistence type="predicted"/>
<accession>A0AA96WEZ6</accession>
<dbReference type="PANTHER" id="PTHR30482:SF10">
    <property type="entry name" value="HIGH-AFFINITY BRANCHED-CHAIN AMINO ACID TRANSPORT PROTEIN BRAE"/>
    <property type="match status" value="1"/>
</dbReference>
<keyword evidence="3 6" id="KW-0812">Transmembrane</keyword>
<feature type="transmembrane region" description="Helical" evidence="6">
    <location>
        <begin position="314"/>
        <end position="338"/>
    </location>
</feature>
<dbReference type="RefSeq" id="WP_316429793.1">
    <property type="nucleotide sequence ID" value="NZ_CP053586.1"/>
</dbReference>
<gene>
    <name evidence="7" type="ORF">HJG54_15605</name>
</gene>
<feature type="transmembrane region" description="Helical" evidence="6">
    <location>
        <begin position="106"/>
        <end position="129"/>
    </location>
</feature>
<feature type="transmembrane region" description="Helical" evidence="6">
    <location>
        <begin position="275"/>
        <end position="302"/>
    </location>
</feature>
<keyword evidence="4 6" id="KW-1133">Transmembrane helix</keyword>
<feature type="transmembrane region" description="Helical" evidence="6">
    <location>
        <begin position="242"/>
        <end position="263"/>
    </location>
</feature>
<dbReference type="EMBL" id="CP053586">
    <property type="protein sequence ID" value="WNZ24143.1"/>
    <property type="molecule type" value="Genomic_DNA"/>
</dbReference>